<dbReference type="Proteomes" id="UP000694844">
    <property type="component" value="Chromosome 2"/>
</dbReference>
<feature type="region of interest" description="Disordered" evidence="2">
    <location>
        <begin position="588"/>
        <end position="623"/>
    </location>
</feature>
<feature type="domain" description="PH" evidence="3">
    <location>
        <begin position="41"/>
        <end position="147"/>
    </location>
</feature>
<feature type="compositionally biased region" description="Basic residues" evidence="2">
    <location>
        <begin position="2629"/>
        <end position="2638"/>
    </location>
</feature>
<feature type="compositionally biased region" description="Basic and acidic residues" evidence="2">
    <location>
        <begin position="410"/>
        <end position="428"/>
    </location>
</feature>
<dbReference type="OrthoDB" id="9942268at2759"/>
<feature type="compositionally biased region" description="Polar residues" evidence="2">
    <location>
        <begin position="588"/>
        <end position="604"/>
    </location>
</feature>
<feature type="compositionally biased region" description="Low complexity" evidence="2">
    <location>
        <begin position="306"/>
        <end position="326"/>
    </location>
</feature>
<proteinExistence type="predicted"/>
<dbReference type="Pfam" id="PF00169">
    <property type="entry name" value="PH"/>
    <property type="match status" value="2"/>
</dbReference>
<feature type="compositionally biased region" description="Low complexity" evidence="2">
    <location>
        <begin position="439"/>
        <end position="449"/>
    </location>
</feature>
<evidence type="ECO:0000256" key="2">
    <source>
        <dbReference type="SAM" id="MobiDB-lite"/>
    </source>
</evidence>
<dbReference type="InterPro" id="IPR011993">
    <property type="entry name" value="PH-like_dom_sf"/>
</dbReference>
<evidence type="ECO:0000256" key="1">
    <source>
        <dbReference type="SAM" id="Coils"/>
    </source>
</evidence>
<dbReference type="PANTHER" id="PTHR17271">
    <property type="entry name" value="PLECKSTRIN HOMOLOGY PH DOMAIN-CONTAINING PROTEIN"/>
    <property type="match status" value="1"/>
</dbReference>
<feature type="compositionally biased region" description="Basic and acidic residues" evidence="2">
    <location>
        <begin position="722"/>
        <end position="746"/>
    </location>
</feature>
<dbReference type="GeneID" id="111122066"/>
<feature type="compositionally biased region" description="Basic and acidic residues" evidence="2">
    <location>
        <begin position="2535"/>
        <end position="2548"/>
    </location>
</feature>
<feature type="compositionally biased region" description="Basic residues" evidence="2">
    <location>
        <begin position="2549"/>
        <end position="2561"/>
    </location>
</feature>
<name>A0A8B8CTY1_CRAVI</name>
<feature type="coiled-coil region" evidence="1">
    <location>
        <begin position="776"/>
        <end position="810"/>
    </location>
</feature>
<protein>
    <submittedName>
        <fullName evidence="5">Periplakin-like isoform X1</fullName>
    </submittedName>
</protein>
<feature type="region of interest" description="Disordered" evidence="2">
    <location>
        <begin position="1385"/>
        <end position="1424"/>
    </location>
</feature>
<feature type="region of interest" description="Disordered" evidence="2">
    <location>
        <begin position="1334"/>
        <end position="1356"/>
    </location>
</feature>
<dbReference type="SUPFAM" id="SSF50729">
    <property type="entry name" value="PH domain-like"/>
    <property type="match status" value="2"/>
</dbReference>
<dbReference type="Gene3D" id="2.30.29.30">
    <property type="entry name" value="Pleckstrin-homology domain (PH domain)/Phosphotyrosine-binding domain (PTB)"/>
    <property type="match status" value="2"/>
</dbReference>
<dbReference type="PANTHER" id="PTHR17271:SF1">
    <property type="entry name" value="PROTEIN OUTSPREAD"/>
    <property type="match status" value="1"/>
</dbReference>
<dbReference type="GO" id="GO:0015629">
    <property type="term" value="C:actin cytoskeleton"/>
    <property type="evidence" value="ECO:0007669"/>
    <property type="project" value="TreeGrafter"/>
</dbReference>
<feature type="compositionally biased region" description="Polar residues" evidence="2">
    <location>
        <begin position="370"/>
        <end position="391"/>
    </location>
</feature>
<feature type="region of interest" description="Disordered" evidence="2">
    <location>
        <begin position="2287"/>
        <end position="2308"/>
    </location>
</feature>
<organism evidence="4 5">
    <name type="scientific">Crassostrea virginica</name>
    <name type="common">Eastern oyster</name>
    <dbReference type="NCBI Taxonomy" id="6565"/>
    <lineage>
        <taxon>Eukaryota</taxon>
        <taxon>Metazoa</taxon>
        <taxon>Spiralia</taxon>
        <taxon>Lophotrochozoa</taxon>
        <taxon>Mollusca</taxon>
        <taxon>Bivalvia</taxon>
        <taxon>Autobranchia</taxon>
        <taxon>Pteriomorphia</taxon>
        <taxon>Ostreida</taxon>
        <taxon>Ostreoidea</taxon>
        <taxon>Ostreidae</taxon>
        <taxon>Crassostrea</taxon>
    </lineage>
</organism>
<dbReference type="SMART" id="SM00233">
    <property type="entry name" value="PH"/>
    <property type="match status" value="2"/>
</dbReference>
<evidence type="ECO:0000313" key="4">
    <source>
        <dbReference type="Proteomes" id="UP000694844"/>
    </source>
</evidence>
<sequence>MASKCRKFEPNIFNKLKCQACFGAKDAHSAEALHNNKASRKVSKCGFLFVAPDFDFSNPLEKTKRWQRRFMRLYDDGELTYCVDEDPETIPQGIIDMNKCSAVNDAESVTSHPFSLEIVTPSKKYYIKGQSKEEYLWWHDVLQVFPGRLTKTKNRRFTMPIFSNKENVQPAPSRLPSASSITEPDSLINGRFNVEKVKTKEQQFSTYRGVRNMKHKTDKHYQEGLRKSSSLHDLSSAEIEKDMTRDLAETRFLSRSGDRLDSVSGSSEAYKSNVARVLSDSNYINNPYFTIPRRTWQTLAANYHPASSSVTPASVSTAASSNSSPPQHSQVTGIPALRRGSLDDKTIPVSNKPKNASERARLHRERSTSLKDFSTQLSLAKQEGSGRTSLSGLDRMASRSDSQSVGRQGGHPEYESRNNETDEHKMAKSSELQAASRTQSSPVISGSPSQSARYEDLMYMKKGWLIKKGSSDKDWKKHWFVLTGNSLRYYKDAKAEETNTLDGRIDLSGCYDITEVNVGRNYGFRIKGIGPSTSNGEYVLSAMTSGIRNNWMKAIRLVMDLQQSGGSKNNSGESEQSSGEDLEINLSNSGRLSLSPDSRSTTESPKLLKKDQTTKNVRRHYSDVSPGNVSKILSVKEVLPSLNLESITLPPILSDSLPSSRENSVEKEESKINPIIITEVSSPESDSLSLGASGTSLKRFVEGSDHISAESAVSTSLGVSSESRKEEAEKERRAKSPSARIKDKSRVRSPRLHSPHDTDEELLEHSSDRVDGLSSVDSLKDQLDEKHKELVKMQESNQDLKSRLQTVVREKDISQPQPELQNPLKQNIADQQGEGSNAENAEIKFSYNVTTMRRQVKEARDTVQKQKAEIDNLRTKLNMSVSKLTGTEKALSEALRDLKQEKDKYMKISTEWNKKLRNLENQLKDSNVKVETQEAMMKMKENEIKRLETDLKANLQKIREHEREILKLKALELEYRQLKGKMDEVNRKVIELKNNLKERDQHMKKLESEHEQQICEMDQEFSRERDDMEQHMEEMKKKFLEAQRQSGIPDNIAELIAEKNEIIAQLEEKLIENDKKYGELSDAFQAEVADSEDVHSKADLIQKDKDLLEKKLQEVEKLQRRVNMEKDRLEKENKAMKKSLEDLKRDNSELNSKIKADKQMMSSLEKEKSGVESKLQKEASLDEMNDEKTKKLINYILTVDSEMKEVVEIVLKSKKGFEGYVAGKKTDSLSLPDLVKLVSDVEKRCKKVQNIIKESLSSSADGDVNGTDPADIQQKYEQVLSEVTTLTKELEEAYAQCEETEMKEKEMEGKLNIMTTQYQQQIDTLNARIDQLSNKTGVPAKSSTKRKSEGAKTSVELSDEIEKQLNELEDRINYVDVVLKSQNSVDSVSASEDVESSSEEEDSDGFLSSEDSEDEVDAQETSGLSAADNQLILSKLREMKTQLETTNHRIKDITGDLTDQTQSSANDSTEIDEDLRKTLQKCGEKIDSLTVRLTDKVRMVNSGTGIFEGSSDNTLAFKQCLKHLKEKLQDINNNIAARDSLDAKGLRTVHTKLLHLSQYIGELQKFERSDFNIMSKMSRHEARAAAMMGEREKASKRGRISLEDKMNVYADRLSVEAIILGQMAYLIQRHQMGCLSRDVLMKEIQGVNSIILDMERRIDNSTRDLTNSDQERDTDLVSSYVEMLAEKIVLEGQLASCVMADDHHHTDDRAILSSLNITDNPSILAMEVFLRSQVDSNVHQQLTKSVREMEELTGHIISRSLIQGEISFALHKLKTRFNTHVESEELKDLLQRERKFLCEQLQDRSQGLYKSVADYQALVLSCVNCHINLSSDRIRETLSNTLIEKFHKHISTMREQLGKVDSTEQERIKHVILALEEDCKMAKSEIEQCDGSVDSESAELNLLAPETVVSEWSDILILRSVVRGTITHINNLYSSGHLPVGNSFSKIHESDMNEMSMQLGSMLEKEAASKQIMAAEMKTHGVGSSSQMERVLEIVDIIPNFCEIDPKNLSDYARNLVREAMYQAQVTYTSYKTRLNHEKEMRDMKIKLEAGQKVDLPSETSKETENDIRQSLSVFEEILETKFEDEYEVLSILDRQMKQFQHVAAGLLSGAEAKQFEQELVSFAASLEHELSVAQERHDIHLDVLRQEISTICLRLEKITEEHDQEKITLSTAYDERIQTMQDELDCIRIDHEEELEQVRQDILTAVSAIKANEEHSEEQLADQVKNLNRQLTSQKENFVAALEQLQKSLTVTGSNDTLAQKLEEQIEHLQLSGTLHPDQLHICPVSPIPTSPPPIRETEEPLDENGDECNENRCVANALDKSSHDYELELLKKEKEEALAEEVKTTKAALDAMRNAYEEDLEEEKEKYRVALKTMFTDDYVEEIKKRHENEVTRLREELDQVTMHYDSRSEDYKLLEDKLESTKREYDSHINQLSKSNEQLNSLVNEEINKLNDFIKNRTMASVPGNATIEEELYDAQIMVRVKDAELQKLRSQVKNLENNLERTTEEQRQSMTQYLQIYKKYTELQNKIKQDISAKEKEESKDKNRQLRRTPSFHHRARSPSPSQQNHTTGKKDEHQSRDSHKRRCHLDVKDLKRSKSSPSLPFVFDGRLPIGQGKHRDSLGSSKYSKAKTKASNV</sequence>
<feature type="compositionally biased region" description="Pro residues" evidence="2">
    <location>
        <begin position="2287"/>
        <end position="2296"/>
    </location>
</feature>
<feature type="region of interest" description="Disordered" evidence="2">
    <location>
        <begin position="306"/>
        <end position="449"/>
    </location>
</feature>
<feature type="region of interest" description="Disordered" evidence="2">
    <location>
        <begin position="1126"/>
        <end position="1178"/>
    </location>
</feature>
<feature type="compositionally biased region" description="Basic and acidic residues" evidence="2">
    <location>
        <begin position="355"/>
        <end position="369"/>
    </location>
</feature>
<dbReference type="InterPro" id="IPR052223">
    <property type="entry name" value="Actin_Cytoskeleton_Reg"/>
</dbReference>
<gene>
    <name evidence="5" type="primary">LOC111122066</name>
</gene>
<reference evidence="5" key="1">
    <citation type="submission" date="2025-08" db="UniProtKB">
        <authorList>
            <consortium name="RefSeq"/>
        </authorList>
    </citation>
    <scope>IDENTIFICATION</scope>
    <source>
        <tissue evidence="5">Whole sample</tissue>
    </source>
</reference>
<feature type="region of interest" description="Disordered" evidence="2">
    <location>
        <begin position="710"/>
        <end position="775"/>
    </location>
</feature>
<dbReference type="KEGG" id="cvn:111122066"/>
<keyword evidence="4" id="KW-1185">Reference proteome</keyword>
<evidence type="ECO:0000259" key="3">
    <source>
        <dbReference type="PROSITE" id="PS50003"/>
    </source>
</evidence>
<evidence type="ECO:0000313" key="5">
    <source>
        <dbReference type="RefSeq" id="XP_022319317.1"/>
    </source>
</evidence>
<feature type="coiled-coil region" evidence="1">
    <location>
        <begin position="2322"/>
        <end position="2452"/>
    </location>
</feature>
<keyword evidence="1" id="KW-0175">Coiled coil</keyword>
<dbReference type="RefSeq" id="XP_022319317.1">
    <property type="nucleotide sequence ID" value="XM_022463609.1"/>
</dbReference>
<dbReference type="PROSITE" id="PS50003">
    <property type="entry name" value="PH_DOMAIN"/>
    <property type="match status" value="2"/>
</dbReference>
<feature type="domain" description="PH" evidence="3">
    <location>
        <begin position="458"/>
        <end position="560"/>
    </location>
</feature>
<feature type="coiled-coil region" evidence="1">
    <location>
        <begin position="2178"/>
        <end position="2249"/>
    </location>
</feature>
<feature type="compositionally biased region" description="Acidic residues" evidence="2">
    <location>
        <begin position="1392"/>
        <end position="1418"/>
    </location>
</feature>
<dbReference type="GO" id="GO:0051015">
    <property type="term" value="F:actin filament binding"/>
    <property type="evidence" value="ECO:0007669"/>
    <property type="project" value="TreeGrafter"/>
</dbReference>
<feature type="compositionally biased region" description="Basic and acidic residues" evidence="2">
    <location>
        <begin position="2573"/>
        <end position="2582"/>
    </location>
</feature>
<dbReference type="InterPro" id="IPR001849">
    <property type="entry name" value="PH_domain"/>
</dbReference>
<feature type="region of interest" description="Disordered" evidence="2">
    <location>
        <begin position="2535"/>
        <end position="2638"/>
    </location>
</feature>
<accession>A0A8B8CTY1</accession>